<organism evidence="2 3">
    <name type="scientific">Paraconiothyrium brasiliense</name>
    <dbReference type="NCBI Taxonomy" id="300254"/>
    <lineage>
        <taxon>Eukaryota</taxon>
        <taxon>Fungi</taxon>
        <taxon>Dikarya</taxon>
        <taxon>Ascomycota</taxon>
        <taxon>Pezizomycotina</taxon>
        <taxon>Dothideomycetes</taxon>
        <taxon>Pleosporomycetidae</taxon>
        <taxon>Pleosporales</taxon>
        <taxon>Massarineae</taxon>
        <taxon>Didymosphaeriaceae</taxon>
        <taxon>Paraconiothyrium</taxon>
    </lineage>
</organism>
<reference evidence="2 3" key="1">
    <citation type="submission" date="2024-02" db="EMBL/GenBank/DDBJ databases">
        <title>De novo assembly and annotation of 12 fungi associated with fruit tree decline syndrome in Ontario, Canada.</title>
        <authorList>
            <person name="Sulman M."/>
            <person name="Ellouze W."/>
            <person name="Ilyukhin E."/>
        </authorList>
    </citation>
    <scope>NUCLEOTIDE SEQUENCE [LARGE SCALE GENOMIC DNA]</scope>
    <source>
        <strain evidence="2 3">M42-189</strain>
    </source>
</reference>
<protein>
    <submittedName>
        <fullName evidence="2">Uncharacterized protein</fullName>
    </submittedName>
</protein>
<dbReference type="EMBL" id="JAKJXO020000005">
    <property type="protein sequence ID" value="KAL1605090.1"/>
    <property type="molecule type" value="Genomic_DNA"/>
</dbReference>
<accession>A0ABR3RKW8</accession>
<feature type="compositionally biased region" description="Polar residues" evidence="1">
    <location>
        <begin position="285"/>
        <end position="294"/>
    </location>
</feature>
<gene>
    <name evidence="2" type="ORF">SLS60_004633</name>
</gene>
<feature type="region of interest" description="Disordered" evidence="1">
    <location>
        <begin position="225"/>
        <end position="294"/>
    </location>
</feature>
<evidence type="ECO:0000313" key="2">
    <source>
        <dbReference type="EMBL" id="KAL1605090.1"/>
    </source>
</evidence>
<feature type="compositionally biased region" description="Basic and acidic residues" evidence="1">
    <location>
        <begin position="1"/>
        <end position="64"/>
    </location>
</feature>
<keyword evidence="3" id="KW-1185">Reference proteome</keyword>
<feature type="region of interest" description="Disordered" evidence="1">
    <location>
        <begin position="1"/>
        <end position="85"/>
    </location>
</feature>
<sequence>MWDYRNERGEGPARHRTPDTWVAERDMRTEEEAVREKERDLLSPALRQEKHDMKREAKREERPKRNPQGSDGSDGENMGISSVSRTYMLPRSRRYSFDEDRGLGRADGIMLQPHVPAYVPTYVPIAHSYIPQYIPLSLPHPVLSLDADMGGSGAGQHVEYQSTCSQMEEENPASPAVKDMAVEGYESPAGQFPVPNEPMHVDEIVICDELPGWVREDLEGMERAKRKARQRAKANFVGSASSSTSSGSTEEGSTEEEVPRGPIPTAAQRPPFRFPQTPWRMDPSQIPTSYPRQL</sequence>
<dbReference type="Proteomes" id="UP001521785">
    <property type="component" value="Unassembled WGS sequence"/>
</dbReference>
<proteinExistence type="predicted"/>
<comment type="caution">
    <text evidence="2">The sequence shown here is derived from an EMBL/GenBank/DDBJ whole genome shotgun (WGS) entry which is preliminary data.</text>
</comment>
<name>A0ABR3RKW8_9PLEO</name>
<evidence type="ECO:0000313" key="3">
    <source>
        <dbReference type="Proteomes" id="UP001521785"/>
    </source>
</evidence>
<feature type="compositionally biased region" description="Low complexity" evidence="1">
    <location>
        <begin position="238"/>
        <end position="251"/>
    </location>
</feature>
<evidence type="ECO:0000256" key="1">
    <source>
        <dbReference type="SAM" id="MobiDB-lite"/>
    </source>
</evidence>